<dbReference type="AlphaFoldDB" id="A0A7Z0DTK1"/>
<organism evidence="2 3">
    <name type="scientific">Nocardioides panzhihuensis</name>
    <dbReference type="NCBI Taxonomy" id="860243"/>
    <lineage>
        <taxon>Bacteria</taxon>
        <taxon>Bacillati</taxon>
        <taxon>Actinomycetota</taxon>
        <taxon>Actinomycetes</taxon>
        <taxon>Propionibacteriales</taxon>
        <taxon>Nocardioidaceae</taxon>
        <taxon>Nocardioides</taxon>
    </lineage>
</organism>
<proteinExistence type="predicted"/>
<dbReference type="Proteomes" id="UP000564496">
    <property type="component" value="Unassembled WGS sequence"/>
</dbReference>
<sequence length="78" mass="8456">MPAVKGRRHGEHRRTAQIKGTIRTSTREKANAAADALGISVSAYLDALIDQDQVDATGKPLWGSKLGRDPELELRMTG</sequence>
<feature type="compositionally biased region" description="Basic and acidic residues" evidence="1">
    <location>
        <begin position="66"/>
        <end position="78"/>
    </location>
</feature>
<accession>A0A7Z0DTK1</accession>
<evidence type="ECO:0000313" key="3">
    <source>
        <dbReference type="Proteomes" id="UP000564496"/>
    </source>
</evidence>
<keyword evidence="3" id="KW-1185">Reference proteome</keyword>
<evidence type="ECO:0000313" key="2">
    <source>
        <dbReference type="EMBL" id="NYI81207.1"/>
    </source>
</evidence>
<dbReference type="EMBL" id="JACBZR010000002">
    <property type="protein sequence ID" value="NYI81207.1"/>
    <property type="molecule type" value="Genomic_DNA"/>
</dbReference>
<comment type="caution">
    <text evidence="2">The sequence shown here is derived from an EMBL/GenBank/DDBJ whole genome shotgun (WGS) entry which is preliminary data.</text>
</comment>
<feature type="region of interest" description="Disordered" evidence="1">
    <location>
        <begin position="1"/>
        <end position="27"/>
    </location>
</feature>
<protein>
    <submittedName>
        <fullName evidence="2">Uncharacterized protein</fullName>
    </submittedName>
</protein>
<evidence type="ECO:0000256" key="1">
    <source>
        <dbReference type="SAM" id="MobiDB-lite"/>
    </source>
</evidence>
<dbReference type="RefSeq" id="WP_179661783.1">
    <property type="nucleotide sequence ID" value="NZ_JACBZR010000002.1"/>
</dbReference>
<name>A0A7Z0DTK1_9ACTN</name>
<feature type="region of interest" description="Disordered" evidence="1">
    <location>
        <begin position="59"/>
        <end position="78"/>
    </location>
</feature>
<reference evidence="2 3" key="1">
    <citation type="submission" date="2020-07" db="EMBL/GenBank/DDBJ databases">
        <title>Sequencing the genomes of 1000 actinobacteria strains.</title>
        <authorList>
            <person name="Klenk H.-P."/>
        </authorList>
    </citation>
    <scope>NUCLEOTIDE SEQUENCE [LARGE SCALE GENOMIC DNA]</scope>
    <source>
        <strain evidence="2 3">DSM 26487</strain>
    </source>
</reference>
<gene>
    <name evidence="2" type="ORF">BJ988_005915</name>
</gene>
<feature type="compositionally biased region" description="Basic residues" evidence="1">
    <location>
        <begin position="1"/>
        <end position="16"/>
    </location>
</feature>